<dbReference type="PANTHER" id="PTHR30204">
    <property type="entry name" value="REDOX-CYCLING DRUG-SENSING TRANSCRIPTIONAL ACTIVATOR SOXR"/>
    <property type="match status" value="1"/>
</dbReference>
<dbReference type="GO" id="GO:0003677">
    <property type="term" value="F:DNA binding"/>
    <property type="evidence" value="ECO:0007669"/>
    <property type="project" value="UniProtKB-KW"/>
</dbReference>
<dbReference type="RefSeq" id="WP_160410728.1">
    <property type="nucleotide sequence ID" value="NZ_WSES01000012.1"/>
</dbReference>
<evidence type="ECO:0000256" key="3">
    <source>
        <dbReference type="ARBA" id="ARBA00023125"/>
    </source>
</evidence>
<gene>
    <name evidence="6" type="ORF">GPY61_30220</name>
</gene>
<feature type="domain" description="HTH merR-type" evidence="5">
    <location>
        <begin position="8"/>
        <end position="76"/>
    </location>
</feature>
<dbReference type="GO" id="GO:0003700">
    <property type="term" value="F:DNA-binding transcription factor activity"/>
    <property type="evidence" value="ECO:0007669"/>
    <property type="project" value="InterPro"/>
</dbReference>
<dbReference type="PANTHER" id="PTHR30204:SF69">
    <property type="entry name" value="MERR-FAMILY TRANSCRIPTIONAL REGULATOR"/>
    <property type="match status" value="1"/>
</dbReference>
<dbReference type="InterPro" id="IPR000551">
    <property type="entry name" value="MerR-type_HTH_dom"/>
</dbReference>
<dbReference type="Proteomes" id="UP000443353">
    <property type="component" value="Unassembled WGS sequence"/>
</dbReference>
<organism evidence="6 7">
    <name type="scientific">Massilia cellulosiltytica</name>
    <dbReference type="NCBI Taxonomy" id="2683234"/>
    <lineage>
        <taxon>Bacteria</taxon>
        <taxon>Pseudomonadati</taxon>
        <taxon>Pseudomonadota</taxon>
        <taxon>Betaproteobacteria</taxon>
        <taxon>Burkholderiales</taxon>
        <taxon>Oxalobacteraceae</taxon>
        <taxon>Telluria group</taxon>
        <taxon>Massilia</taxon>
    </lineage>
</organism>
<accession>A0A7X3G621</accession>
<protein>
    <submittedName>
        <fullName evidence="6">MerR family transcriptional regulator</fullName>
    </submittedName>
</protein>
<name>A0A7X3G621_9BURK</name>
<dbReference type="SMART" id="SM00422">
    <property type="entry name" value="HTH_MERR"/>
    <property type="match status" value="1"/>
</dbReference>
<sequence>MAPTNTNEFSIDELCTLTDLPKRTVRYYIQIGLVDRPEGETRGARYHQRHLEQLLAIRHWTQAGLSLERIRAMLSGTTTPPTVQHNRIGTVEVWSHFVVADGVEVKLNPAVTKMSPEQTKRFFATVMAAYQQIHEEDPSA</sequence>
<dbReference type="EMBL" id="WSES01000012">
    <property type="protein sequence ID" value="MVW64213.1"/>
    <property type="molecule type" value="Genomic_DNA"/>
</dbReference>
<dbReference type="InterPro" id="IPR009061">
    <property type="entry name" value="DNA-bd_dom_put_sf"/>
</dbReference>
<proteinExistence type="predicted"/>
<dbReference type="Gene3D" id="1.10.1660.10">
    <property type="match status" value="1"/>
</dbReference>
<comment type="caution">
    <text evidence="6">The sequence shown here is derived from an EMBL/GenBank/DDBJ whole genome shotgun (WGS) entry which is preliminary data.</text>
</comment>
<dbReference type="Pfam" id="PF13411">
    <property type="entry name" value="MerR_1"/>
    <property type="match status" value="1"/>
</dbReference>
<keyword evidence="4" id="KW-0804">Transcription</keyword>
<dbReference type="AlphaFoldDB" id="A0A7X3G621"/>
<dbReference type="SUPFAM" id="SSF46955">
    <property type="entry name" value="Putative DNA-binding domain"/>
    <property type="match status" value="1"/>
</dbReference>
<evidence type="ECO:0000313" key="7">
    <source>
        <dbReference type="Proteomes" id="UP000443353"/>
    </source>
</evidence>
<keyword evidence="3" id="KW-0238">DNA-binding</keyword>
<keyword evidence="2" id="KW-0805">Transcription regulation</keyword>
<evidence type="ECO:0000259" key="5">
    <source>
        <dbReference type="PROSITE" id="PS50937"/>
    </source>
</evidence>
<dbReference type="PROSITE" id="PS50937">
    <property type="entry name" value="HTH_MERR_2"/>
    <property type="match status" value="1"/>
</dbReference>
<dbReference type="InterPro" id="IPR047057">
    <property type="entry name" value="MerR_fam"/>
</dbReference>
<reference evidence="6 7" key="1">
    <citation type="submission" date="2019-12" db="EMBL/GenBank/DDBJ databases">
        <authorList>
            <person name="Li C."/>
            <person name="Zhao J."/>
        </authorList>
    </citation>
    <scope>NUCLEOTIDE SEQUENCE [LARGE SCALE GENOMIC DNA]</scope>
    <source>
        <strain evidence="6 7">NEAU-DD11</strain>
    </source>
</reference>
<keyword evidence="7" id="KW-1185">Reference proteome</keyword>
<evidence type="ECO:0000256" key="4">
    <source>
        <dbReference type="ARBA" id="ARBA00023163"/>
    </source>
</evidence>
<evidence type="ECO:0000256" key="1">
    <source>
        <dbReference type="ARBA" id="ARBA00022491"/>
    </source>
</evidence>
<dbReference type="CDD" id="cd00592">
    <property type="entry name" value="HTH_MerR-like"/>
    <property type="match status" value="1"/>
</dbReference>
<evidence type="ECO:0000256" key="2">
    <source>
        <dbReference type="ARBA" id="ARBA00023015"/>
    </source>
</evidence>
<keyword evidence="1" id="KW-0678">Repressor</keyword>
<evidence type="ECO:0000313" key="6">
    <source>
        <dbReference type="EMBL" id="MVW64213.1"/>
    </source>
</evidence>